<feature type="region of interest" description="Disordered" evidence="1">
    <location>
        <begin position="33"/>
        <end position="129"/>
    </location>
</feature>
<feature type="compositionally biased region" description="Gly residues" evidence="1">
    <location>
        <begin position="92"/>
        <end position="114"/>
    </location>
</feature>
<dbReference type="SUPFAM" id="SSF52047">
    <property type="entry name" value="RNI-like"/>
    <property type="match status" value="1"/>
</dbReference>
<dbReference type="InterPro" id="IPR055302">
    <property type="entry name" value="F-box_dom-containing"/>
</dbReference>
<dbReference type="EMBL" id="CM029041">
    <property type="protein sequence ID" value="KAG2622959.1"/>
    <property type="molecule type" value="Genomic_DNA"/>
</dbReference>
<proteinExistence type="predicted"/>
<dbReference type="SMART" id="SM00579">
    <property type="entry name" value="FBD"/>
    <property type="match status" value="1"/>
</dbReference>
<dbReference type="InterPro" id="IPR055411">
    <property type="entry name" value="LRR_FXL15/At3g58940/PEG3-like"/>
</dbReference>
<dbReference type="Gene3D" id="3.80.10.10">
    <property type="entry name" value="Ribonuclease Inhibitor"/>
    <property type="match status" value="1"/>
</dbReference>
<evidence type="ECO:0000313" key="3">
    <source>
        <dbReference type="EMBL" id="KAG2622959.1"/>
    </source>
</evidence>
<sequence length="559" mass="60305">MERTPRLIWAALARLPPPPDPWIIIGGRPGRGEVGDGAAGGEGVFAEEDGSRAVGGGKAGSNKPAGGPGWDAAGGCEGSGGKRPGRDAVAGHRGGQGGEGGGGGGEDGGAGRGGPPTAPTRDGQDDDTVGAGCGLALTATSNDQRYNPYTDLLLCGTPRSAIWKQAWYSRPLLLHDKYLVCAKKSVGTSAVVGGGEPFVDVSQEMTAILNNHPGPIGSFRVETSKWTHDCVIRTWLKILSNKSAAQVSVLNLGHETSTAFPIEEMQSPNLQDLHLGFMRIPDLDLLCFNYSALQVIWLYCCSFQGLKLSWIIQDCVCLRELHIGFCTENLKVNSKSLELVEIWGTSAEWLVIECAPKLTVLGTSIMPRVAHTPVKPKRCFPKVSISINCAPCLKTMNHLLLPYHKITVDSIPIIMECAAWTSIEILKIGLNMSNRSQRDGLHKILDFVPKLHQLCILHLDKVDHAEGFEVAIDCPFDDINQVICVATCLESFAIQEFRGGPAELHMIQSVLRHAPCLLKLNTIPSRSCSQRQIRQATAEIGSYRRLSEACHVNHHSPNE</sequence>
<dbReference type="AlphaFoldDB" id="A0A8T0URU3"/>
<dbReference type="PANTHER" id="PTHR32141">
    <property type="match status" value="1"/>
</dbReference>
<dbReference type="Pfam" id="PF24758">
    <property type="entry name" value="LRR_At5g56370"/>
    <property type="match status" value="1"/>
</dbReference>
<dbReference type="Proteomes" id="UP000823388">
    <property type="component" value="Chromosome 3K"/>
</dbReference>
<dbReference type="InterPro" id="IPR032675">
    <property type="entry name" value="LRR_dom_sf"/>
</dbReference>
<gene>
    <name evidence="3" type="ORF">PVAP13_3KG023400</name>
</gene>
<evidence type="ECO:0000259" key="2">
    <source>
        <dbReference type="SMART" id="SM00579"/>
    </source>
</evidence>
<feature type="domain" description="FBD" evidence="2">
    <location>
        <begin position="483"/>
        <end position="555"/>
    </location>
</feature>
<dbReference type="OrthoDB" id="695707at2759"/>
<protein>
    <recommendedName>
        <fullName evidence="2">FBD domain-containing protein</fullName>
    </recommendedName>
</protein>
<comment type="caution">
    <text evidence="3">The sequence shown here is derived from an EMBL/GenBank/DDBJ whole genome shotgun (WGS) entry which is preliminary data.</text>
</comment>
<dbReference type="PANTHER" id="PTHR32141:SF168">
    <property type="entry name" value="OS12G0595200 PROTEIN"/>
    <property type="match status" value="1"/>
</dbReference>
<name>A0A8T0URU3_PANVG</name>
<evidence type="ECO:0000313" key="4">
    <source>
        <dbReference type="Proteomes" id="UP000823388"/>
    </source>
</evidence>
<reference evidence="3" key="1">
    <citation type="submission" date="2020-05" db="EMBL/GenBank/DDBJ databases">
        <title>WGS assembly of Panicum virgatum.</title>
        <authorList>
            <person name="Lovell J.T."/>
            <person name="Jenkins J."/>
            <person name="Shu S."/>
            <person name="Juenger T.E."/>
            <person name="Schmutz J."/>
        </authorList>
    </citation>
    <scope>NUCLEOTIDE SEQUENCE</scope>
    <source>
        <strain evidence="3">AP13</strain>
    </source>
</reference>
<evidence type="ECO:0000256" key="1">
    <source>
        <dbReference type="SAM" id="MobiDB-lite"/>
    </source>
</evidence>
<organism evidence="3 4">
    <name type="scientific">Panicum virgatum</name>
    <name type="common">Blackwell switchgrass</name>
    <dbReference type="NCBI Taxonomy" id="38727"/>
    <lineage>
        <taxon>Eukaryota</taxon>
        <taxon>Viridiplantae</taxon>
        <taxon>Streptophyta</taxon>
        <taxon>Embryophyta</taxon>
        <taxon>Tracheophyta</taxon>
        <taxon>Spermatophyta</taxon>
        <taxon>Magnoliopsida</taxon>
        <taxon>Liliopsida</taxon>
        <taxon>Poales</taxon>
        <taxon>Poaceae</taxon>
        <taxon>PACMAD clade</taxon>
        <taxon>Panicoideae</taxon>
        <taxon>Panicodae</taxon>
        <taxon>Paniceae</taxon>
        <taxon>Panicinae</taxon>
        <taxon>Panicum</taxon>
        <taxon>Panicum sect. Hiantes</taxon>
    </lineage>
</organism>
<accession>A0A8T0URU3</accession>
<dbReference type="InterPro" id="IPR006566">
    <property type="entry name" value="FBD"/>
</dbReference>
<keyword evidence="4" id="KW-1185">Reference proteome</keyword>